<keyword evidence="1" id="KW-0808">Transferase</keyword>
<dbReference type="PANTHER" id="PTHR48207">
    <property type="entry name" value="SUCCINATE--HYDROXYMETHYLGLUTARATE COA-TRANSFERASE"/>
    <property type="match status" value="1"/>
</dbReference>
<evidence type="ECO:0000313" key="3">
    <source>
        <dbReference type="Proteomes" id="UP001399917"/>
    </source>
</evidence>
<dbReference type="Pfam" id="PF02515">
    <property type="entry name" value="CoA_transf_3"/>
    <property type="match status" value="1"/>
</dbReference>
<dbReference type="InterPro" id="IPR003673">
    <property type="entry name" value="CoA-Trfase_fam_III"/>
</dbReference>
<dbReference type="PANTHER" id="PTHR48207:SF3">
    <property type="entry name" value="SUCCINATE--HYDROXYMETHYLGLUTARATE COA-TRANSFERASE"/>
    <property type="match status" value="1"/>
</dbReference>
<dbReference type="InterPro" id="IPR050483">
    <property type="entry name" value="CoA-transferase_III_domain"/>
</dbReference>
<dbReference type="InterPro" id="IPR023606">
    <property type="entry name" value="CoA-Trfase_III_dom_1_sf"/>
</dbReference>
<evidence type="ECO:0000256" key="1">
    <source>
        <dbReference type="ARBA" id="ARBA00022679"/>
    </source>
</evidence>
<gene>
    <name evidence="2" type="ORF">GCM10022404_19490</name>
</gene>
<protein>
    <submittedName>
        <fullName evidence="2">CaiB/BaiF CoA-transferase family protein</fullName>
    </submittedName>
</protein>
<dbReference type="Proteomes" id="UP001399917">
    <property type="component" value="Unassembled WGS sequence"/>
</dbReference>
<reference evidence="3" key="1">
    <citation type="journal article" date="2019" name="Int. J. Syst. Evol. Microbiol.">
        <title>The Global Catalogue of Microorganisms (GCM) 10K type strain sequencing project: providing services to taxonomists for standard genome sequencing and annotation.</title>
        <authorList>
            <consortium name="The Broad Institute Genomics Platform"/>
            <consortium name="The Broad Institute Genome Sequencing Center for Infectious Disease"/>
            <person name="Wu L."/>
            <person name="Ma J."/>
        </authorList>
    </citation>
    <scope>NUCLEOTIDE SEQUENCE [LARGE SCALE GENOMIC DNA]</scope>
    <source>
        <strain evidence="3">JCM 17190</strain>
    </source>
</reference>
<accession>A0ABP7K8P3</accession>
<keyword evidence="3" id="KW-1185">Reference proteome</keyword>
<dbReference type="SUPFAM" id="SSF89796">
    <property type="entry name" value="CoA-transferase family III (CaiB/BaiF)"/>
    <property type="match status" value="1"/>
</dbReference>
<dbReference type="RefSeq" id="WP_344846805.1">
    <property type="nucleotide sequence ID" value="NZ_BAABDF010000007.1"/>
</dbReference>
<dbReference type="Gene3D" id="3.40.50.10540">
    <property type="entry name" value="Crotonobetainyl-coa:carnitine coa-transferase, domain 1"/>
    <property type="match status" value="1"/>
</dbReference>
<dbReference type="EMBL" id="BAABDF010000007">
    <property type="protein sequence ID" value="GAA3869564.1"/>
    <property type="molecule type" value="Genomic_DNA"/>
</dbReference>
<sequence>MPPPLTGIKVLDLTHVLAGPFCSYQLALMGADVIKIEDPLNPDCARGRGPDDRLNTVGLGLNYQVQGGNKRSLALNLRSPEGADVLRKLVCDTDILVENYTTGALAALGLGYGDLSEVNPQLIHCSLTGYGNCGPQAEHGAYDNTIQAASGTIAQCGGIKPGVSFVDYAAGYAAAFAITAALTGRAQSGCGTQISVSMLEVAMQMMAPEAAAAQQQDPEVRGKEAGITSYDTKDGTLMLGAFRPVQYRKLAAMLDGLGHPLPPLAEIHDWPDVWALSDVTKSKLRDIFLTADADTWVTRLRAADLPGERVRTLTEAVTSPQLAARGYFQPSPRDTTTVLPTSAFHLDGRAAKLHLAPPTLGQNSRDILADMDLTRDQIEQLFKNGIVA</sequence>
<comment type="caution">
    <text evidence="2">The sequence shown here is derived from an EMBL/GenBank/DDBJ whole genome shotgun (WGS) entry which is preliminary data.</text>
</comment>
<evidence type="ECO:0000313" key="2">
    <source>
        <dbReference type="EMBL" id="GAA3869564.1"/>
    </source>
</evidence>
<organism evidence="2 3">
    <name type="scientific">Celeribacter arenosi</name>
    <dbReference type="NCBI Taxonomy" id="792649"/>
    <lineage>
        <taxon>Bacteria</taxon>
        <taxon>Pseudomonadati</taxon>
        <taxon>Pseudomonadota</taxon>
        <taxon>Alphaproteobacteria</taxon>
        <taxon>Rhodobacterales</taxon>
        <taxon>Roseobacteraceae</taxon>
        <taxon>Celeribacter</taxon>
    </lineage>
</organism>
<proteinExistence type="predicted"/>
<dbReference type="InterPro" id="IPR044855">
    <property type="entry name" value="CoA-Trfase_III_dom3_sf"/>
</dbReference>
<dbReference type="Gene3D" id="3.30.1540.10">
    <property type="entry name" value="formyl-coa transferase, domain 3"/>
    <property type="match status" value="1"/>
</dbReference>
<name>A0ABP7K8P3_9RHOB</name>